<gene>
    <name evidence="1" type="ORF">EH105704_05_00070</name>
</gene>
<dbReference type="eggNOG" id="COG2911">
    <property type="taxonomic scope" value="Bacteria"/>
</dbReference>
<sequence>MLPITIPVDPKLKPDIFSGAVGTVAVSDDVTDTPTATDPKFVLINNVVSFPSLGRQTEVQEIDTYDSEFVSKMVGNQSLNDVELSVYIDPNGDHTHSMLDDAILNKTDLRFRNTYEMSTGDQAKVHYYELYDAVPVASYDSGGDDSAVTRTYTLSVTNALESGVMRVGDPLLTGDFGVGAGTDEFPGVMDTNKLSGNRFLQFKASNADNPFGAGAAAIAIQDSEQAGSQLVINCSGSPFIRVRNITGHGSKTDWYKVYTSADKPTPNEIGAVSLAGDTMTGNLTTPNVTATNAVIANTLTGKTSVTVGVDGANATSSINMFAGSSSSSTNNWKMVTDKIDGLTIVGGTAQTAKFCSAGDVAVLRDVSVGRNLAVTGDVSVGGVKTVTVDGSNIAFGDTNKNVQLRSTLAAGWNGITMSYDGGTNTAIMLNERNYQNAVDKTHVKKTGDTMTGNLVINQNNTAIRFTSSNNRGYVQAGNVAGATDPNIQTLWLTGYNGVDLTEFNIKTAASSYANIKINGNAIYHAGYRPSAADIGAIDLNDVIDLGYL</sequence>
<dbReference type="RefSeq" id="WP_002435578.1">
    <property type="nucleotide sequence ID" value="NZ_BAFF01000005.1"/>
</dbReference>
<dbReference type="Proteomes" id="UP000010297">
    <property type="component" value="Unassembled WGS sequence"/>
</dbReference>
<keyword evidence="2" id="KW-1185">Reference proteome</keyword>
<proteinExistence type="predicted"/>
<dbReference type="GeneID" id="92828613"/>
<dbReference type="EMBL" id="BAFF01000005">
    <property type="protein sequence ID" value="GAB52001.1"/>
    <property type="molecule type" value="Genomic_DNA"/>
</dbReference>
<accession>H5V1Z3</accession>
<evidence type="ECO:0000313" key="2">
    <source>
        <dbReference type="Proteomes" id="UP000010297"/>
    </source>
</evidence>
<dbReference type="AlphaFoldDB" id="H5V1Z3"/>
<evidence type="ECO:0008006" key="3">
    <source>
        <dbReference type="Google" id="ProtNLM"/>
    </source>
</evidence>
<name>H5V1Z3_ATLHE</name>
<evidence type="ECO:0000313" key="1">
    <source>
        <dbReference type="EMBL" id="GAB52001.1"/>
    </source>
</evidence>
<protein>
    <recommendedName>
        <fullName evidence="3">Tail fiber protein</fullName>
    </recommendedName>
</protein>
<reference evidence="1 2" key="1">
    <citation type="submission" date="2012-02" db="EMBL/GenBank/DDBJ databases">
        <title>Whole genome shotgun sequence of Escherichia hermannii NBRC 105704.</title>
        <authorList>
            <person name="Yoshida I."/>
            <person name="Hosoyama A."/>
            <person name="Tsuchikane K."/>
            <person name="Katsumata H."/>
            <person name="Yamazaki S."/>
            <person name="Fujita N."/>
        </authorList>
    </citation>
    <scope>NUCLEOTIDE SEQUENCE [LARGE SCALE GENOMIC DNA]</scope>
    <source>
        <strain evidence="1 2">NBRC 105704</strain>
    </source>
</reference>
<organism evidence="1 2">
    <name type="scientific">Atlantibacter hermannii NBRC 105704</name>
    <dbReference type="NCBI Taxonomy" id="1115512"/>
    <lineage>
        <taxon>Bacteria</taxon>
        <taxon>Pseudomonadati</taxon>
        <taxon>Pseudomonadota</taxon>
        <taxon>Gammaproteobacteria</taxon>
        <taxon>Enterobacterales</taxon>
        <taxon>Enterobacteriaceae</taxon>
        <taxon>Atlantibacter</taxon>
    </lineage>
</organism>
<comment type="caution">
    <text evidence="1">The sequence shown here is derived from an EMBL/GenBank/DDBJ whole genome shotgun (WGS) entry which is preliminary data.</text>
</comment>